<proteinExistence type="predicted"/>
<keyword evidence="4" id="KW-1185">Reference proteome</keyword>
<dbReference type="InterPro" id="IPR013517">
    <property type="entry name" value="FG-GAP"/>
</dbReference>
<dbReference type="EMBL" id="JAANYN010000014">
    <property type="protein sequence ID" value="NHE59572.1"/>
    <property type="molecule type" value="Genomic_DNA"/>
</dbReference>
<accession>A0ABX0HHE5</accession>
<evidence type="ECO:0000313" key="4">
    <source>
        <dbReference type="Proteomes" id="UP000649799"/>
    </source>
</evidence>
<dbReference type="InterPro" id="IPR027039">
    <property type="entry name" value="Crtac1"/>
</dbReference>
<feature type="domain" description="ASPIC/UnbV" evidence="2">
    <location>
        <begin position="537"/>
        <end position="604"/>
    </location>
</feature>
<comment type="caution">
    <text evidence="3">The sequence shown here is derived from an EMBL/GenBank/DDBJ whole genome shotgun (WGS) entry which is preliminary data.</text>
</comment>
<sequence length="1134" mass="126807">MNNLLCFSLVFNKISSIWRRPLFIALFFFLLGCEIPGDENLLFDELSIPATGIDFSNNLTENDSINYFNYMYIYMGGGVAVGDFNNDGLQDLYFTGNMVPNKLYLNRGNMKFEDVTELAGVAGDDRWMTGVTVGDANQDGWMDIYVSVSGKWTTTKNLLFINNAQEGDIPTFTEMGEAYGLADAGNSTQAVFFDYNGDGLQDLYVINYPIVPSRTSMMEYLTYRNAAPYHRSDRLYRNEGNGNFTERTREAGLDKYGLSLGVSVGDFNQDGWQDLYVSNDFSTPDFFYINNQDGTFTDLNLELTNHTSYFGMGTDVADFNNDGYLDIYQVDMMPKSYRRAKENMDSMDPDRFYSMVKNDMHHQYSINTLQLHMGNDSNGLPRFGDIGKMAGVSSTDWSWASLFADFDNDGYKDIYVTNGVRRDINNSDYFRSDEVQNFEEGNSLDLTKKIPSEKIKNFAFQNKGDLTFTDVSERWGINFNGFSNGVAYADLDNDGDLDLVINNLDDRASIYENNASEKDNANFLQIELKGNAANTLGLGAKIWLETDAGTQYQELTLTRGFQSSVDPIIHFGIGKAVSIKKIRVLWPDGRQSLLENIPANQRITLNDSDAEEAMPAKSVSQPGFFSDITTLTSLDHQHTENTFDDFQYQVLLPHKISEYGPGLAVGDINNDGLDDFYIGGASGQSGKMFVQNQDGTFTEILNELLEKDKFQEDVGALFFDANGDGLSDLYVVCGGNELRKGDAYYQDKFYINRGDGLFEKSEKALPIMRESGSVVVASDIDQDGDLDLFVGGRVTPRNYPHAPKSQILRNNSSEGEIKFDDVTEDVAPDLLDLGMVTQAKWVDVDGNKLDDLMLIGEWMGITYLQNKGGKFINASSNAGLEDTKGWWFGLIGQDFDNDGDVDFIVGNLGKNYKYQASQTSPFSLYVYDYDNDSKDDLVLSYLDKGVRVPVRGRECSSQQIPAIKAKFKDYKSYASASLEQIYTTEYLEKSTHYEVKSFAHQYLENQGDGTFRISPLDTFSQISSINTLVPLDINQDGHQDIIYAGNLYGSEVETPRNDSSYGGLLLGNGNGGFESQMPYQSGLMIRGEVKSAKKMNLAGGDEGILFAKNNDFLQLIRIEKNENLNLTAISPVNP</sequence>
<dbReference type="PANTHER" id="PTHR16026">
    <property type="entry name" value="CARTILAGE ACIDIC PROTEIN 1"/>
    <property type="match status" value="1"/>
</dbReference>
<organism evidence="3 4">
    <name type="scientific">Cyclobacterium plantarum</name>
    <dbReference type="NCBI Taxonomy" id="2716263"/>
    <lineage>
        <taxon>Bacteria</taxon>
        <taxon>Pseudomonadati</taxon>
        <taxon>Bacteroidota</taxon>
        <taxon>Cytophagia</taxon>
        <taxon>Cytophagales</taxon>
        <taxon>Cyclobacteriaceae</taxon>
        <taxon>Cyclobacterium</taxon>
    </lineage>
</organism>
<gene>
    <name evidence="3" type="ORF">G9Q97_22410</name>
</gene>
<name>A0ABX0HHE5_9BACT</name>
<dbReference type="Pfam" id="PF13517">
    <property type="entry name" value="FG-GAP_3"/>
    <property type="match status" value="3"/>
</dbReference>
<dbReference type="Gene3D" id="2.130.10.130">
    <property type="entry name" value="Integrin alpha, N-terminal"/>
    <property type="match status" value="4"/>
</dbReference>
<dbReference type="InterPro" id="IPR028994">
    <property type="entry name" value="Integrin_alpha_N"/>
</dbReference>
<keyword evidence="1" id="KW-0732">Signal</keyword>
<dbReference type="Pfam" id="PF07593">
    <property type="entry name" value="UnbV_ASPIC"/>
    <property type="match status" value="1"/>
</dbReference>
<reference evidence="3 4" key="1">
    <citation type="submission" date="2020-03" db="EMBL/GenBank/DDBJ databases">
        <title>Cyclobacterium plantarum sp. nov., a marine bacterium isolated from a coastal-marine wetland.</title>
        <authorList>
            <person name="Sanchez-Porro C."/>
            <person name="Ventosa A."/>
            <person name="Amoozegar M."/>
        </authorList>
    </citation>
    <scope>NUCLEOTIDE SEQUENCE [LARGE SCALE GENOMIC DNA]</scope>
    <source>
        <strain evidence="3 4">GBPx2</strain>
    </source>
</reference>
<dbReference type="PANTHER" id="PTHR16026:SF0">
    <property type="entry name" value="CARTILAGE ACIDIC PROTEIN 1"/>
    <property type="match status" value="1"/>
</dbReference>
<dbReference type="SUPFAM" id="SSF69318">
    <property type="entry name" value="Integrin alpha N-terminal domain"/>
    <property type="match status" value="3"/>
</dbReference>
<dbReference type="InterPro" id="IPR011519">
    <property type="entry name" value="UnbV_ASPIC"/>
</dbReference>
<evidence type="ECO:0000256" key="1">
    <source>
        <dbReference type="ARBA" id="ARBA00022729"/>
    </source>
</evidence>
<evidence type="ECO:0000313" key="3">
    <source>
        <dbReference type="EMBL" id="NHE59572.1"/>
    </source>
</evidence>
<dbReference type="Proteomes" id="UP000649799">
    <property type="component" value="Unassembled WGS sequence"/>
</dbReference>
<dbReference type="RefSeq" id="WP_166151113.1">
    <property type="nucleotide sequence ID" value="NZ_JAANYN010000014.1"/>
</dbReference>
<protein>
    <submittedName>
        <fullName evidence="3">VCBS repeat-containing protein</fullName>
    </submittedName>
</protein>
<evidence type="ECO:0000259" key="2">
    <source>
        <dbReference type="Pfam" id="PF07593"/>
    </source>
</evidence>